<dbReference type="Proteomes" id="UP001231518">
    <property type="component" value="Chromosome 2"/>
</dbReference>
<keyword evidence="5" id="KW-1133">Transmembrane helix</keyword>
<reference evidence="7" key="1">
    <citation type="submission" date="2023-03" db="EMBL/GenBank/DDBJ databases">
        <title>Chromosome-level genomes of two armyworms, Mythimna separata and Mythimna loreyi, provide insights into the biosynthesis and reception of sex pheromones.</title>
        <authorList>
            <person name="Zhao H."/>
        </authorList>
    </citation>
    <scope>NUCLEOTIDE SEQUENCE</scope>
    <source>
        <strain evidence="7">BeijingLab</strain>
        <tissue evidence="7">Pupa</tissue>
    </source>
</reference>
<evidence type="ECO:0000256" key="4">
    <source>
        <dbReference type="ARBA" id="ARBA00048448"/>
    </source>
</evidence>
<dbReference type="Gene3D" id="3.90.660.10">
    <property type="match status" value="2"/>
</dbReference>
<dbReference type="PANTHER" id="PTHR43563:SF1">
    <property type="entry name" value="AMINE OXIDASE [FLAVIN-CONTAINING] B"/>
    <property type="match status" value="1"/>
</dbReference>
<dbReference type="SUPFAM" id="SSF54373">
    <property type="entry name" value="FAD-linked reductases, C-terminal domain"/>
    <property type="match status" value="1"/>
</dbReference>
<organism evidence="7 8">
    <name type="scientific">Mythimna separata</name>
    <name type="common">Oriental armyworm</name>
    <name type="synonym">Pseudaletia separata</name>
    <dbReference type="NCBI Taxonomy" id="271217"/>
    <lineage>
        <taxon>Eukaryota</taxon>
        <taxon>Metazoa</taxon>
        <taxon>Ecdysozoa</taxon>
        <taxon>Arthropoda</taxon>
        <taxon>Hexapoda</taxon>
        <taxon>Insecta</taxon>
        <taxon>Pterygota</taxon>
        <taxon>Neoptera</taxon>
        <taxon>Endopterygota</taxon>
        <taxon>Lepidoptera</taxon>
        <taxon>Glossata</taxon>
        <taxon>Ditrysia</taxon>
        <taxon>Noctuoidea</taxon>
        <taxon>Noctuidae</taxon>
        <taxon>Noctuinae</taxon>
        <taxon>Hadenini</taxon>
        <taxon>Mythimna</taxon>
    </lineage>
</organism>
<dbReference type="GO" id="GO:0005741">
    <property type="term" value="C:mitochondrial outer membrane"/>
    <property type="evidence" value="ECO:0007669"/>
    <property type="project" value="UniProtKB-SubCell"/>
</dbReference>
<comment type="caution">
    <text evidence="7">The sequence shown here is derived from an EMBL/GenBank/DDBJ whole genome shotgun (WGS) entry which is preliminary data.</text>
</comment>
<evidence type="ECO:0000313" key="7">
    <source>
        <dbReference type="EMBL" id="KAJ8735895.1"/>
    </source>
</evidence>
<comment type="subcellular location">
    <subcellularLocation>
        <location evidence="1">Mitochondrion outer membrane</location>
        <topology evidence="1">Single-pass type IV membrane protein</topology>
        <orientation evidence="1">Cytoplasmic side</orientation>
    </subcellularLocation>
</comment>
<comment type="similarity">
    <text evidence="2">Belongs to the flavin monoamine oxidase family.</text>
</comment>
<dbReference type="AlphaFoldDB" id="A0AAD8E0P1"/>
<keyword evidence="8" id="KW-1185">Reference proteome</keyword>
<dbReference type="InterPro" id="IPR036188">
    <property type="entry name" value="FAD/NAD-bd_sf"/>
</dbReference>
<evidence type="ECO:0000313" key="8">
    <source>
        <dbReference type="Proteomes" id="UP001231518"/>
    </source>
</evidence>
<proteinExistence type="inferred from homology"/>
<feature type="domain" description="Amine oxidase" evidence="6">
    <location>
        <begin position="321"/>
        <end position="466"/>
    </location>
</feature>
<dbReference type="GO" id="GO:0097621">
    <property type="term" value="F:monoamine oxidase activity"/>
    <property type="evidence" value="ECO:0007669"/>
    <property type="project" value="UniProtKB-EC"/>
</dbReference>
<evidence type="ECO:0000256" key="3">
    <source>
        <dbReference type="ARBA" id="ARBA00012804"/>
    </source>
</evidence>
<sequence>MVKKFGIGGKTSIEADVIVLGCTLPGLVAAHKLLRKFGDTMDIVLLDLHTGPRRRSKGNVAFMDIAHDDSDEDLEGQRRDRDDYTARQILDNITRLYLQQYAKDLRVPLPDAIVYPEGVAETITLFQDDDISLDESADLEQDPYEVDSKVSLPSLGRFNPLQKLFQYANGSKVEFLSNVHDFEYLNLFEKFELNQYQTYLDRRMADLFQTSNIHLESDSDRQQLLYYDQTSMETNICETLLFSTSREIMRLIVRLVCGAPAHSVSLLFYLHQCYRTSSAKNHLGGINTRFREKLLGHCRKRLTCKLHKSVAEITMKAKSIKGIRKYSKHVILETIKGETYSCNLLAMALKPEELHNIKVEDKLMSQETERITKDLKPGVAKKFTIQYEKNFWYTKGYSGDIFSMRGPIIWAMEEPNLSTTGASSKYSTLIGFLKVREGEDDCKEAVLEQLVNMFGEEASSPVSYRETIMTDVYVPRCGDYVALRRLLTKGSPKFLEWGALDIFGDGDVASALEAGHTAYLSLMGCLRPQAQTFDDVIACDWPTFLSEVPTKRWLAQINVYSAIKLTAFTAALGIGMYLLRSYMRK</sequence>
<name>A0AAD8E0P1_MYTSE</name>
<dbReference type="Pfam" id="PF01593">
    <property type="entry name" value="Amino_oxidase"/>
    <property type="match status" value="1"/>
</dbReference>
<gene>
    <name evidence="7" type="ORF">PYW07_007515</name>
</gene>
<dbReference type="EC" id="1.4.3.4" evidence="3"/>
<protein>
    <recommendedName>
        <fullName evidence="3">monoamine oxidase</fullName>
        <ecNumber evidence="3">1.4.3.4</ecNumber>
    </recommendedName>
</protein>
<dbReference type="EMBL" id="JARGEI010000002">
    <property type="protein sequence ID" value="KAJ8735895.1"/>
    <property type="molecule type" value="Genomic_DNA"/>
</dbReference>
<comment type="catalytic activity">
    <reaction evidence="4">
        <text>a secondary aliphatic amine + O2 + H2O = a primary amine + an aldehyde + H2O2</text>
        <dbReference type="Rhea" id="RHEA:26414"/>
        <dbReference type="ChEBI" id="CHEBI:15377"/>
        <dbReference type="ChEBI" id="CHEBI:15379"/>
        <dbReference type="ChEBI" id="CHEBI:16240"/>
        <dbReference type="ChEBI" id="CHEBI:17478"/>
        <dbReference type="ChEBI" id="CHEBI:58855"/>
        <dbReference type="ChEBI" id="CHEBI:65296"/>
        <dbReference type="EC" id="1.4.3.4"/>
    </reaction>
</comment>
<keyword evidence="5" id="KW-0812">Transmembrane</keyword>
<evidence type="ECO:0000256" key="5">
    <source>
        <dbReference type="SAM" id="Phobius"/>
    </source>
</evidence>
<dbReference type="SUPFAM" id="SSF51905">
    <property type="entry name" value="FAD/NAD(P)-binding domain"/>
    <property type="match status" value="1"/>
</dbReference>
<evidence type="ECO:0000256" key="1">
    <source>
        <dbReference type="ARBA" id="ARBA00004362"/>
    </source>
</evidence>
<dbReference type="PANTHER" id="PTHR43563">
    <property type="entry name" value="AMINE OXIDASE"/>
    <property type="match status" value="1"/>
</dbReference>
<keyword evidence="5" id="KW-0472">Membrane</keyword>
<dbReference type="InterPro" id="IPR050703">
    <property type="entry name" value="Flavin_MAO"/>
</dbReference>
<feature type="transmembrane region" description="Helical" evidence="5">
    <location>
        <begin position="559"/>
        <end position="579"/>
    </location>
</feature>
<dbReference type="InterPro" id="IPR002937">
    <property type="entry name" value="Amino_oxidase"/>
</dbReference>
<evidence type="ECO:0000256" key="2">
    <source>
        <dbReference type="ARBA" id="ARBA00005995"/>
    </source>
</evidence>
<accession>A0AAD8E0P1</accession>
<evidence type="ECO:0000259" key="6">
    <source>
        <dbReference type="Pfam" id="PF01593"/>
    </source>
</evidence>